<gene>
    <name evidence="2" type="ORF">METZ01_LOCUS515495</name>
</gene>
<feature type="domain" description="Smr" evidence="1">
    <location>
        <begin position="1"/>
        <end position="64"/>
    </location>
</feature>
<dbReference type="Gene3D" id="3.30.1370.110">
    <property type="match status" value="1"/>
</dbReference>
<name>A0A383F0Y0_9ZZZZ</name>
<dbReference type="EMBL" id="UINC01230495">
    <property type="protein sequence ID" value="SVE62641.1"/>
    <property type="molecule type" value="Genomic_DNA"/>
</dbReference>
<evidence type="ECO:0000313" key="2">
    <source>
        <dbReference type="EMBL" id="SVE62641.1"/>
    </source>
</evidence>
<dbReference type="AlphaFoldDB" id="A0A383F0Y0"/>
<proteinExistence type="predicted"/>
<dbReference type="PROSITE" id="PS50828">
    <property type="entry name" value="SMR"/>
    <property type="match status" value="1"/>
</dbReference>
<feature type="non-terminal residue" evidence="2">
    <location>
        <position position="1"/>
    </location>
</feature>
<dbReference type="InterPro" id="IPR036063">
    <property type="entry name" value="Smr_dom_sf"/>
</dbReference>
<evidence type="ECO:0000259" key="1">
    <source>
        <dbReference type="PROSITE" id="PS50828"/>
    </source>
</evidence>
<dbReference type="InterPro" id="IPR002625">
    <property type="entry name" value="Smr_dom"/>
</dbReference>
<reference evidence="2" key="1">
    <citation type="submission" date="2018-05" db="EMBL/GenBank/DDBJ databases">
        <authorList>
            <person name="Lanie J.A."/>
            <person name="Ng W.-L."/>
            <person name="Kazmierczak K.M."/>
            <person name="Andrzejewski T.M."/>
            <person name="Davidsen T.M."/>
            <person name="Wayne K.J."/>
            <person name="Tettelin H."/>
            <person name="Glass J.I."/>
            <person name="Rusch D."/>
            <person name="Podicherti R."/>
            <person name="Tsui H.-C.T."/>
            <person name="Winkler M.E."/>
        </authorList>
    </citation>
    <scope>NUCLEOTIDE SEQUENCE</scope>
</reference>
<sequence length="79" mass="8731">IKSVVTEYLFAAINAGFMEVRIIHGRGTGVQRAIVQAELKRHPSVVTFWDAPESHLGATIVEIQSIADVPDRETTTQTR</sequence>
<dbReference type="Pfam" id="PF01713">
    <property type="entry name" value="Smr"/>
    <property type="match status" value="1"/>
</dbReference>
<accession>A0A383F0Y0</accession>
<protein>
    <recommendedName>
        <fullName evidence="1">Smr domain-containing protein</fullName>
    </recommendedName>
</protein>
<organism evidence="2">
    <name type="scientific">marine metagenome</name>
    <dbReference type="NCBI Taxonomy" id="408172"/>
    <lineage>
        <taxon>unclassified sequences</taxon>
        <taxon>metagenomes</taxon>
        <taxon>ecological metagenomes</taxon>
    </lineage>
</organism>